<dbReference type="PANTHER" id="PTHR15162">
    <property type="entry name" value="ASPARTOACYLASE"/>
    <property type="match status" value="1"/>
</dbReference>
<keyword evidence="2" id="KW-0479">Metal-binding</keyword>
<dbReference type="InterPro" id="IPR050178">
    <property type="entry name" value="AspA/AstE_fam"/>
</dbReference>
<protein>
    <submittedName>
        <fullName evidence="6">Succinylglutamate desuccinylase</fullName>
    </submittedName>
</protein>
<dbReference type="Pfam" id="PF24827">
    <property type="entry name" value="AstE_AspA_cat"/>
    <property type="match status" value="1"/>
</dbReference>
<dbReference type="AlphaFoldDB" id="A0A225SXU3"/>
<organism evidence="6 7">
    <name type="scientific">Herbaspirillum aquaticum</name>
    <dbReference type="NCBI Taxonomy" id="568783"/>
    <lineage>
        <taxon>Bacteria</taxon>
        <taxon>Pseudomonadati</taxon>
        <taxon>Pseudomonadota</taxon>
        <taxon>Betaproteobacteria</taxon>
        <taxon>Burkholderiales</taxon>
        <taxon>Oxalobacteraceae</taxon>
        <taxon>Herbaspirillum</taxon>
    </lineage>
</organism>
<dbReference type="GO" id="GO:0005829">
    <property type="term" value="C:cytosol"/>
    <property type="evidence" value="ECO:0007669"/>
    <property type="project" value="TreeGrafter"/>
</dbReference>
<gene>
    <name evidence="6" type="ORF">CEJ45_06440</name>
</gene>
<dbReference type="PANTHER" id="PTHR15162:SF7">
    <property type="entry name" value="SUCCINYLGLUTAMATE DESUCCINYLASE"/>
    <property type="match status" value="1"/>
</dbReference>
<dbReference type="EMBL" id="NJGV01000005">
    <property type="protein sequence ID" value="OWY35656.1"/>
    <property type="molecule type" value="Genomic_DNA"/>
</dbReference>
<evidence type="ECO:0000256" key="4">
    <source>
        <dbReference type="ARBA" id="ARBA00022833"/>
    </source>
</evidence>
<dbReference type="RefSeq" id="WP_088754539.1">
    <property type="nucleotide sequence ID" value="NZ_NJGV01000005.1"/>
</dbReference>
<comment type="cofactor">
    <cofactor evidence="1">
        <name>Zn(2+)</name>
        <dbReference type="ChEBI" id="CHEBI:29105"/>
    </cofactor>
</comment>
<dbReference type="GO" id="GO:0016788">
    <property type="term" value="F:hydrolase activity, acting on ester bonds"/>
    <property type="evidence" value="ECO:0007669"/>
    <property type="project" value="InterPro"/>
</dbReference>
<reference evidence="6 7" key="1">
    <citation type="journal article" date="2010" name="Int. J. Syst. Evol. Microbiol.">
        <title>Reclassification of Herbaspirillum putei as a later heterotypic synonym of Herbaspirillum huttiense, with the description of H. huttiense subsp. huttiense subsp. nov. and H. huttiense subsp. putei subsp. nov., comb. nov., and description of Herbaspirillum aquaticum sp. nov.</title>
        <authorList>
            <person name="Dobritsa A.P."/>
            <person name="Reddy M.C."/>
            <person name="Samadpour M."/>
        </authorList>
    </citation>
    <scope>NUCLEOTIDE SEQUENCE [LARGE SCALE GENOMIC DNA]</scope>
    <source>
        <strain evidence="6 7">IEH 4430</strain>
    </source>
</reference>
<evidence type="ECO:0000256" key="1">
    <source>
        <dbReference type="ARBA" id="ARBA00001947"/>
    </source>
</evidence>
<keyword evidence="3" id="KW-0378">Hydrolase</keyword>
<dbReference type="Proteomes" id="UP000214747">
    <property type="component" value="Unassembled WGS sequence"/>
</dbReference>
<feature type="domain" description="Succinylglutamate desuccinylase/Aspartoacylase catalytic" evidence="5">
    <location>
        <begin position="20"/>
        <end position="123"/>
    </location>
</feature>
<proteinExistence type="predicted"/>
<evidence type="ECO:0000313" key="6">
    <source>
        <dbReference type="EMBL" id="OWY35656.1"/>
    </source>
</evidence>
<dbReference type="SUPFAM" id="SSF53187">
    <property type="entry name" value="Zn-dependent exopeptidases"/>
    <property type="match status" value="1"/>
</dbReference>
<evidence type="ECO:0000259" key="5">
    <source>
        <dbReference type="Pfam" id="PF24827"/>
    </source>
</evidence>
<comment type="caution">
    <text evidence="6">The sequence shown here is derived from an EMBL/GenBank/DDBJ whole genome shotgun (WGS) entry which is preliminary data.</text>
</comment>
<keyword evidence="4" id="KW-0862">Zinc</keyword>
<evidence type="ECO:0000256" key="3">
    <source>
        <dbReference type="ARBA" id="ARBA00022801"/>
    </source>
</evidence>
<evidence type="ECO:0000313" key="7">
    <source>
        <dbReference type="Proteomes" id="UP000214747"/>
    </source>
</evidence>
<dbReference type="GO" id="GO:0046872">
    <property type="term" value="F:metal ion binding"/>
    <property type="evidence" value="ECO:0007669"/>
    <property type="project" value="UniProtKB-KW"/>
</dbReference>
<keyword evidence="7" id="KW-1185">Reference proteome</keyword>
<name>A0A225SXU3_9BURK</name>
<sequence length="322" mass="35846">MTSAFLPSSLRRLQYAAFAPGPRLLVLGAVHGNETCGTQAIARLQQDLDSGQLRLQRGLLTLVPVTNPLAYQRQQRQGDRNLNRNLRPHPAPANFEDQLCNVLCPWIDEHEILLDLHSFHTGGMPFAMLGPEDNGGEVEPFAHAAAEARMVAHLGCQRVVEGWMGAYVRGVERRRQQGHAVSPDLLDRQYGVGTTEYARSKGLYGVTLECGQHDDPQAPEIAYRAILQTLALHGMIDAPLQPPAADIQLIRLVDVIDMEHAEDRFTREWSSFDRVQQGEVIGHRHDGQAVLAPGDGYIVFPNPRALPGNEWFYFGVDSQRRL</sequence>
<dbReference type="Gene3D" id="3.40.630.10">
    <property type="entry name" value="Zn peptidases"/>
    <property type="match status" value="1"/>
</dbReference>
<evidence type="ECO:0000256" key="2">
    <source>
        <dbReference type="ARBA" id="ARBA00022723"/>
    </source>
</evidence>
<accession>A0A225SXU3</accession>
<dbReference type="InterPro" id="IPR055438">
    <property type="entry name" value="AstE_AspA_cat"/>
</dbReference>